<feature type="transmembrane region" description="Helical" evidence="7">
    <location>
        <begin position="24"/>
        <end position="46"/>
    </location>
</feature>
<feature type="transmembrane region" description="Helical" evidence="7">
    <location>
        <begin position="160"/>
        <end position="177"/>
    </location>
</feature>
<comment type="caution">
    <text evidence="9">The sequence shown here is derived from an EMBL/GenBank/DDBJ whole genome shotgun (WGS) entry which is preliminary data.</text>
</comment>
<feature type="transmembrane region" description="Helical" evidence="7">
    <location>
        <begin position="493"/>
        <end position="519"/>
    </location>
</feature>
<evidence type="ECO:0000256" key="1">
    <source>
        <dbReference type="ARBA" id="ARBA00004141"/>
    </source>
</evidence>
<gene>
    <name evidence="9" type="ORF">KLDO_g2047</name>
</gene>
<keyword evidence="5 7" id="KW-1133">Transmembrane helix</keyword>
<feature type="transmembrane region" description="Helical" evidence="7">
    <location>
        <begin position="67"/>
        <end position="84"/>
    </location>
</feature>
<feature type="transmembrane region" description="Helical" evidence="7">
    <location>
        <begin position="410"/>
        <end position="430"/>
    </location>
</feature>
<dbReference type="GO" id="GO:0006874">
    <property type="term" value="P:intracellular calcium ion homeostasis"/>
    <property type="evidence" value="ECO:0007669"/>
    <property type="project" value="TreeGrafter"/>
</dbReference>
<feature type="transmembrane region" description="Helical" evidence="7">
    <location>
        <begin position="135"/>
        <end position="154"/>
    </location>
</feature>
<evidence type="ECO:0000256" key="5">
    <source>
        <dbReference type="ARBA" id="ARBA00022989"/>
    </source>
</evidence>
<name>A0A0A8L6P0_9SACH</name>
<dbReference type="EMBL" id="CCBQ010000027">
    <property type="protein sequence ID" value="CDO93756.1"/>
    <property type="molecule type" value="Genomic_DNA"/>
</dbReference>
<evidence type="ECO:0000259" key="8">
    <source>
        <dbReference type="Pfam" id="PF01699"/>
    </source>
</evidence>
<organism evidence="9 10">
    <name type="scientific">Kluyveromyces dobzhanskii CBS 2104</name>
    <dbReference type="NCBI Taxonomy" id="1427455"/>
    <lineage>
        <taxon>Eukaryota</taxon>
        <taxon>Fungi</taxon>
        <taxon>Dikarya</taxon>
        <taxon>Ascomycota</taxon>
        <taxon>Saccharomycotina</taxon>
        <taxon>Saccharomycetes</taxon>
        <taxon>Saccharomycetales</taxon>
        <taxon>Saccharomycetaceae</taxon>
        <taxon>Kluyveromyces</taxon>
    </lineage>
</organism>
<dbReference type="InterPro" id="IPR004837">
    <property type="entry name" value="NaCa_Exmemb"/>
</dbReference>
<dbReference type="AlphaFoldDB" id="A0A0A8L6P0"/>
<comment type="subcellular location">
    <subcellularLocation>
        <location evidence="1">Membrane</location>
        <topology evidence="1">Multi-pass membrane protein</topology>
    </subcellularLocation>
</comment>
<dbReference type="Pfam" id="PF01699">
    <property type="entry name" value="Na_Ca_ex"/>
    <property type="match status" value="2"/>
</dbReference>
<evidence type="ECO:0000256" key="6">
    <source>
        <dbReference type="ARBA" id="ARBA00023136"/>
    </source>
</evidence>
<comment type="similarity">
    <text evidence="2">Belongs to the Ca(2+):cation antiporter (CaCA) (TC 2.A.19) family.</text>
</comment>
<evidence type="ECO:0000256" key="7">
    <source>
        <dbReference type="SAM" id="Phobius"/>
    </source>
</evidence>
<feature type="transmembrane region" description="Helical" evidence="7">
    <location>
        <begin position="614"/>
        <end position="633"/>
    </location>
</feature>
<feature type="domain" description="Sodium/calcium exchanger membrane region" evidence="8">
    <location>
        <begin position="461"/>
        <end position="631"/>
    </location>
</feature>
<evidence type="ECO:0000256" key="2">
    <source>
        <dbReference type="ARBA" id="ARBA00008170"/>
    </source>
</evidence>
<accession>A0A0A8L6P0</accession>
<evidence type="ECO:0000256" key="3">
    <source>
        <dbReference type="ARBA" id="ARBA00022448"/>
    </source>
</evidence>
<dbReference type="GO" id="GO:0008324">
    <property type="term" value="F:monoatomic cation transmembrane transporter activity"/>
    <property type="evidence" value="ECO:0007669"/>
    <property type="project" value="TreeGrafter"/>
</dbReference>
<dbReference type="Proteomes" id="UP000031516">
    <property type="component" value="Unassembled WGS sequence"/>
</dbReference>
<dbReference type="GO" id="GO:0016020">
    <property type="term" value="C:membrane"/>
    <property type="evidence" value="ECO:0007669"/>
    <property type="project" value="UniProtKB-SubCell"/>
</dbReference>
<dbReference type="Gene3D" id="1.20.1420.30">
    <property type="entry name" value="NCX, central ion-binding region"/>
    <property type="match status" value="2"/>
</dbReference>
<keyword evidence="6 7" id="KW-0472">Membrane</keyword>
<feature type="transmembrane region" description="Helical" evidence="7">
    <location>
        <begin position="378"/>
        <end position="398"/>
    </location>
</feature>
<feature type="domain" description="Sodium/calcium exchanger membrane region" evidence="8">
    <location>
        <begin position="34"/>
        <end position="178"/>
    </location>
</feature>
<feature type="transmembrane region" description="Helical" evidence="7">
    <location>
        <begin position="578"/>
        <end position="602"/>
    </location>
</feature>
<dbReference type="InterPro" id="IPR051359">
    <property type="entry name" value="CaCA_antiporter"/>
</dbReference>
<sequence length="637" mass="69969">MSSEPGLWLRLTHPLHLYDGVDKLSFGVLTGTTFQLVLCFVLLGICASDHLCPNVAYLTKSGNSSRGVIASILLAWCNSSPDLFSNLISWLNSESPATLSVGEVLGSCGIILCIIQGLLLYCMKEQLDLSVVQRNSLVTDLLFALLAMACVLWIVVNNRVTWYISSIMVLVYVMYVMTKVRLHTSLQDVEDTNKDTILINGDKFENGFTVDGSIRPSFLETLDLNIVIQMLENANNAEAISMNTVRSNAFVGSNANSITKNNRPTTEPSQGLEPFVTARLERATVSTAPTQASFKPFFDDVETVAGTVETLTEPPLTYEGTIASSKSRMMNGIFYKLLPNLKNWSLKTLQSKIMSIVLAPTVLLLQLCVPQYSAESRFSLPILLSQAILAPVVGMLVIESLLDVRLSAWFWFVPGSLGLVFVFGVLYLRLKRLLIFGNSLYSQTDNHYHVNELVVKISNSVGIINSILCISLLANILIEVIELYQKLTGISKSLLGITLFAWGNSISDLMSNLAMSQLYQKLPTPGLQRSTVATKFLSISLGACLGGILLNITIGIGLSSLIAMIFRFRTASVMVSPSINIQFLLSIVIITVTIFASIFALTRHLDFIQQNTKTVGLVLCATWILATIINIFIELFQ</sequence>
<evidence type="ECO:0000313" key="9">
    <source>
        <dbReference type="EMBL" id="CDO93756.1"/>
    </source>
</evidence>
<dbReference type="PANTHER" id="PTHR12266:SF0">
    <property type="entry name" value="MITOCHONDRIAL SODIUM_CALCIUM EXCHANGER PROTEIN"/>
    <property type="match status" value="1"/>
</dbReference>
<protein>
    <submittedName>
        <fullName evidence="9">WGS project CCBQ000000000 data, contig 00102</fullName>
    </submittedName>
</protein>
<keyword evidence="10" id="KW-1185">Reference proteome</keyword>
<reference evidence="9 10" key="1">
    <citation type="submission" date="2014-03" db="EMBL/GenBank/DDBJ databases">
        <title>The genome of Kluyveromyces dobzhanskii.</title>
        <authorList>
            <person name="Nystedt B."/>
            <person name="Astrom S."/>
        </authorList>
    </citation>
    <scope>NUCLEOTIDE SEQUENCE [LARGE SCALE GENOMIC DNA]</scope>
    <source>
        <strain evidence="9 10">CBS 2104</strain>
    </source>
</reference>
<feature type="transmembrane region" description="Helical" evidence="7">
    <location>
        <begin position="104"/>
        <end position="123"/>
    </location>
</feature>
<keyword evidence="4 7" id="KW-0812">Transmembrane</keyword>
<evidence type="ECO:0000256" key="4">
    <source>
        <dbReference type="ARBA" id="ARBA00022692"/>
    </source>
</evidence>
<evidence type="ECO:0000313" key="10">
    <source>
        <dbReference type="Proteomes" id="UP000031516"/>
    </source>
</evidence>
<proteinExistence type="inferred from homology"/>
<dbReference type="InterPro" id="IPR044880">
    <property type="entry name" value="NCX_ion-bd_dom_sf"/>
</dbReference>
<feature type="transmembrane region" description="Helical" evidence="7">
    <location>
        <begin position="461"/>
        <end position="481"/>
    </location>
</feature>
<dbReference type="OrthoDB" id="407410at2759"/>
<feature type="transmembrane region" description="Helical" evidence="7">
    <location>
        <begin position="539"/>
        <end position="566"/>
    </location>
</feature>
<keyword evidence="3" id="KW-0813">Transport</keyword>
<dbReference type="PANTHER" id="PTHR12266">
    <property type="entry name" value="NA+/CA2+ K+ INDEPENDENT EXCHANGER"/>
    <property type="match status" value="1"/>
</dbReference>